<dbReference type="Proteomes" id="UP000005801">
    <property type="component" value="Unassembled WGS sequence"/>
</dbReference>
<reference evidence="1 2" key="1">
    <citation type="submission" date="2007-06" db="EMBL/GenBank/DDBJ databases">
        <authorList>
            <person name="Shimkets L."/>
            <person name="Ferriera S."/>
            <person name="Johnson J."/>
            <person name="Kravitz S."/>
            <person name="Beeson K."/>
            <person name="Sutton G."/>
            <person name="Rogers Y.-H."/>
            <person name="Friedman R."/>
            <person name="Frazier M."/>
            <person name="Venter J.C."/>
        </authorList>
    </citation>
    <scope>NUCLEOTIDE SEQUENCE [LARGE SCALE GENOMIC DNA]</scope>
    <source>
        <strain evidence="1 2">SIR-1</strain>
    </source>
</reference>
<accession>A6GF79</accession>
<gene>
    <name evidence="1" type="ORF">PPSIR1_34163</name>
</gene>
<dbReference type="RefSeq" id="WP_006975369.1">
    <property type="nucleotide sequence ID" value="NZ_ABCS01000090.1"/>
</dbReference>
<organism evidence="1 2">
    <name type="scientific">Plesiocystis pacifica SIR-1</name>
    <dbReference type="NCBI Taxonomy" id="391625"/>
    <lineage>
        <taxon>Bacteria</taxon>
        <taxon>Pseudomonadati</taxon>
        <taxon>Myxococcota</taxon>
        <taxon>Polyangia</taxon>
        <taxon>Nannocystales</taxon>
        <taxon>Nannocystaceae</taxon>
        <taxon>Plesiocystis</taxon>
    </lineage>
</organism>
<evidence type="ECO:0000313" key="2">
    <source>
        <dbReference type="Proteomes" id="UP000005801"/>
    </source>
</evidence>
<proteinExistence type="predicted"/>
<comment type="caution">
    <text evidence="1">The sequence shown here is derived from an EMBL/GenBank/DDBJ whole genome shotgun (WGS) entry which is preliminary data.</text>
</comment>
<dbReference type="AlphaFoldDB" id="A6GF79"/>
<name>A6GF79_9BACT</name>
<evidence type="ECO:0000313" key="1">
    <source>
        <dbReference type="EMBL" id="EDM75476.1"/>
    </source>
</evidence>
<dbReference type="EMBL" id="ABCS01000090">
    <property type="protein sequence ID" value="EDM75476.1"/>
    <property type="molecule type" value="Genomic_DNA"/>
</dbReference>
<protein>
    <submittedName>
        <fullName evidence="1">Uncharacterized protein</fullName>
    </submittedName>
</protein>
<sequence>MERRNYETAHMGSVFLIAHYQDVDLETIQAAERELAQRYAETSGSDPNAYPIGYHQCVASVNAAADLCASAATMPEFETTTEGSVFILAFHVPVTEAVQRAADVDLQVFYDRYPGTIQLLVMPLVVMPPPPVAVRRMWRDLGKRHPRVQATALVNARAFSGITGTLLTALYHQIAHNLLNKEDVATYGSVVEAAHWLCDSANADAKAERLIELAEGMLRTRETFGVA</sequence>
<keyword evidence="2" id="KW-1185">Reference proteome</keyword>